<dbReference type="InterPro" id="IPR001853">
    <property type="entry name" value="DSBA-like_thioredoxin_dom"/>
</dbReference>
<dbReference type="RefSeq" id="WP_048003739.1">
    <property type="nucleotide sequence ID" value="NZ_CAXQIX010000062.1"/>
</dbReference>
<dbReference type="GO" id="GO:0016491">
    <property type="term" value="F:oxidoreductase activity"/>
    <property type="evidence" value="ECO:0007669"/>
    <property type="project" value="InterPro"/>
</dbReference>
<dbReference type="SUPFAM" id="SSF52833">
    <property type="entry name" value="Thioredoxin-like"/>
    <property type="match status" value="1"/>
</dbReference>
<dbReference type="CDD" id="cd03024">
    <property type="entry name" value="DsbA_FrnE"/>
    <property type="match status" value="1"/>
</dbReference>
<accession>A0A0J5TIZ2</accession>
<evidence type="ECO:0000256" key="1">
    <source>
        <dbReference type="SAM" id="MobiDB-lite"/>
    </source>
</evidence>
<evidence type="ECO:0000259" key="2">
    <source>
        <dbReference type="Pfam" id="PF01323"/>
    </source>
</evidence>
<name>A0A0J5TIZ2_9BACI</name>
<gene>
    <name evidence="3" type="ORF">AV649_04035</name>
</gene>
<dbReference type="Gene3D" id="3.40.30.10">
    <property type="entry name" value="Glutaredoxin"/>
    <property type="match status" value="1"/>
</dbReference>
<feature type="compositionally biased region" description="Polar residues" evidence="1">
    <location>
        <begin position="216"/>
        <end position="225"/>
    </location>
</feature>
<evidence type="ECO:0000313" key="3">
    <source>
        <dbReference type="EMBL" id="KZE45372.1"/>
    </source>
</evidence>
<dbReference type="PATRIC" id="fig|189381.10.peg.3674"/>
<dbReference type="EMBL" id="LQQY01000034">
    <property type="protein sequence ID" value="KZE45372.1"/>
    <property type="molecule type" value="Genomic_DNA"/>
</dbReference>
<dbReference type="AlphaFoldDB" id="A0A0J5TIZ2"/>
<feature type="region of interest" description="Disordered" evidence="1">
    <location>
        <begin position="216"/>
        <end position="238"/>
    </location>
</feature>
<proteinExistence type="predicted"/>
<dbReference type="PANTHER" id="PTHR13887">
    <property type="entry name" value="GLUTATHIONE S-TRANSFERASE KAPPA"/>
    <property type="match status" value="1"/>
</dbReference>
<dbReference type="PANTHER" id="PTHR13887:SF41">
    <property type="entry name" value="THIOREDOXIN SUPERFAMILY PROTEIN"/>
    <property type="match status" value="1"/>
</dbReference>
<reference evidence="4" key="1">
    <citation type="submission" date="2016-01" db="EMBL/GenBank/DDBJ databases">
        <title>Whole genome sequencing of Bhargavaea cecembensis T14.</title>
        <authorList>
            <person name="Hong K.W."/>
        </authorList>
    </citation>
    <scope>NUCLEOTIDE SEQUENCE [LARGE SCALE GENOMIC DNA]</scope>
    <source>
        <strain evidence="4">M19</strain>
    </source>
</reference>
<comment type="caution">
    <text evidence="3">The sequence shown here is derived from an EMBL/GenBank/DDBJ whole genome shotgun (WGS) entry which is preliminary data.</text>
</comment>
<protein>
    <submittedName>
        <fullName evidence="3">Disulfide bond formation protein DsbA</fullName>
    </submittedName>
</protein>
<evidence type="ECO:0000313" key="4">
    <source>
        <dbReference type="Proteomes" id="UP000076510"/>
    </source>
</evidence>
<dbReference type="OrthoDB" id="9799122at2"/>
<organism evidence="3 4">
    <name type="scientific">Rossellomorea marisflavi</name>
    <dbReference type="NCBI Taxonomy" id="189381"/>
    <lineage>
        <taxon>Bacteria</taxon>
        <taxon>Bacillati</taxon>
        <taxon>Bacillota</taxon>
        <taxon>Bacilli</taxon>
        <taxon>Bacillales</taxon>
        <taxon>Bacillaceae</taxon>
        <taxon>Rossellomorea</taxon>
    </lineage>
</organism>
<dbReference type="Proteomes" id="UP000076510">
    <property type="component" value="Unassembled WGS sequence"/>
</dbReference>
<sequence length="238" mass="26740">MKIEVWSDYVCPFCYIGKRRLEQALEQFDHANEVEVEFKSFELDPNFPKDTDKNIHQLIASKYGITEEQARNNSVSLTQQAAAVGLDFRFDTSVPTNTFDAHRLTKFAQSKGKESELTELLLKAHFTDSKHVGDEATLLDLGESVGLDRNEAAEVLKGEAYAQEVRMDEAEAREIGVQGVPFFVINRKYAISGAQPPEVFRDALQKVWQEESRSPLTSLNTNQGMTCDENGCDIPGDK</sequence>
<dbReference type="InterPro" id="IPR036249">
    <property type="entry name" value="Thioredoxin-like_sf"/>
</dbReference>
<dbReference type="Pfam" id="PF01323">
    <property type="entry name" value="DSBA"/>
    <property type="match status" value="1"/>
</dbReference>
<feature type="domain" description="DSBA-like thioredoxin" evidence="2">
    <location>
        <begin position="3"/>
        <end position="205"/>
    </location>
</feature>